<evidence type="ECO:0000256" key="1">
    <source>
        <dbReference type="ARBA" id="ARBA00022485"/>
    </source>
</evidence>
<dbReference type="CDD" id="cd10551">
    <property type="entry name" value="PsrB"/>
    <property type="match status" value="1"/>
</dbReference>
<dbReference type="Proteomes" id="UP000006053">
    <property type="component" value="Chromosome"/>
</dbReference>
<dbReference type="PROSITE" id="PS00198">
    <property type="entry name" value="4FE4S_FER_1"/>
    <property type="match status" value="1"/>
</dbReference>
<dbReference type="KEGG" id="ddh:Desde_1853"/>
<dbReference type="InterPro" id="IPR050954">
    <property type="entry name" value="ET_IronSulfur_Cluster-Binding"/>
</dbReference>
<evidence type="ECO:0000256" key="3">
    <source>
        <dbReference type="ARBA" id="ARBA00023004"/>
    </source>
</evidence>
<dbReference type="RefSeq" id="WP_014793734.1">
    <property type="nucleotide sequence ID" value="NC_018017.1"/>
</dbReference>
<protein>
    <submittedName>
        <fullName evidence="6">Fe-S-cluster-containing hydrogenase subunit</fullName>
    </submittedName>
</protein>
<reference evidence="7" key="1">
    <citation type="submission" date="2012-06" db="EMBL/GenBank/DDBJ databases">
        <title>Complete sequence of Desulfitobacterium dehalogenans ATCC 51507.</title>
        <authorList>
            <person name="Lucas S."/>
            <person name="Han J."/>
            <person name="Lapidus A."/>
            <person name="Cheng J.-F."/>
            <person name="Goodwin L."/>
            <person name="Pitluck S."/>
            <person name="Peters L."/>
            <person name="Ovchinnikova G."/>
            <person name="Teshima H."/>
            <person name="Detter J.C."/>
            <person name="Han C."/>
            <person name="Tapia R."/>
            <person name="Land M."/>
            <person name="Hauser L."/>
            <person name="Kyrpides N."/>
            <person name="Ivanova N."/>
            <person name="Pagani I."/>
            <person name="Kruse T."/>
            <person name="de Vos W.M."/>
            <person name="Smidt H."/>
            <person name="Woyke T."/>
        </authorList>
    </citation>
    <scope>NUCLEOTIDE SEQUENCE [LARGE SCALE GENOMIC DNA]</scope>
    <source>
        <strain evidence="7">ATCC 51507 / DSM 9161 / JW/IU-DC1</strain>
    </source>
</reference>
<keyword evidence="7" id="KW-1185">Reference proteome</keyword>
<dbReference type="Gene3D" id="3.30.70.20">
    <property type="match status" value="2"/>
</dbReference>
<dbReference type="STRING" id="756499.Desde_1853"/>
<feature type="domain" description="4Fe-4S ferredoxin-type" evidence="5">
    <location>
        <begin position="3"/>
        <end position="32"/>
    </location>
</feature>
<keyword evidence="2" id="KW-0479">Metal-binding</keyword>
<proteinExistence type="predicted"/>
<evidence type="ECO:0000259" key="5">
    <source>
        <dbReference type="PROSITE" id="PS51379"/>
    </source>
</evidence>
<dbReference type="HOGENOM" id="CLU_043374_2_0_9"/>
<organism evidence="6 7">
    <name type="scientific">Desulfitobacterium dehalogenans (strain ATCC 51507 / DSM 9161 / JW/IU-DC1)</name>
    <dbReference type="NCBI Taxonomy" id="756499"/>
    <lineage>
        <taxon>Bacteria</taxon>
        <taxon>Bacillati</taxon>
        <taxon>Bacillota</taxon>
        <taxon>Clostridia</taxon>
        <taxon>Eubacteriales</taxon>
        <taxon>Desulfitobacteriaceae</taxon>
        <taxon>Desulfitobacterium</taxon>
    </lineage>
</organism>
<keyword evidence="4" id="KW-0411">Iron-sulfur</keyword>
<dbReference type="PANTHER" id="PTHR43177:SF3">
    <property type="entry name" value="PROTEIN NRFC HOMOLOG"/>
    <property type="match status" value="1"/>
</dbReference>
<dbReference type="OrthoDB" id="9810688at2"/>
<keyword evidence="3" id="KW-0408">Iron</keyword>
<dbReference type="SUPFAM" id="SSF54862">
    <property type="entry name" value="4Fe-4S ferredoxins"/>
    <property type="match status" value="1"/>
</dbReference>
<evidence type="ECO:0000256" key="4">
    <source>
        <dbReference type="ARBA" id="ARBA00023014"/>
    </source>
</evidence>
<dbReference type="eggNOG" id="COG0437">
    <property type="taxonomic scope" value="Bacteria"/>
</dbReference>
<evidence type="ECO:0000256" key="2">
    <source>
        <dbReference type="ARBA" id="ARBA00022723"/>
    </source>
</evidence>
<gene>
    <name evidence="6" type="ordered locus">Desde_1853</name>
</gene>
<dbReference type="PROSITE" id="PS51379">
    <property type="entry name" value="4FE4S_FER_2"/>
    <property type="match status" value="3"/>
</dbReference>
<feature type="domain" description="4Fe-4S ferredoxin-type" evidence="5">
    <location>
        <begin position="48"/>
        <end position="79"/>
    </location>
</feature>
<keyword evidence="1" id="KW-0004">4Fe-4S</keyword>
<accession>I4A8G1</accession>
<dbReference type="Pfam" id="PF13247">
    <property type="entry name" value="Fer4_11"/>
    <property type="match status" value="2"/>
</dbReference>
<feature type="domain" description="4Fe-4S ferredoxin-type" evidence="5">
    <location>
        <begin position="80"/>
        <end position="109"/>
    </location>
</feature>
<evidence type="ECO:0000313" key="7">
    <source>
        <dbReference type="Proteomes" id="UP000006053"/>
    </source>
</evidence>
<dbReference type="GO" id="GO:0046872">
    <property type="term" value="F:metal ion binding"/>
    <property type="evidence" value="ECO:0007669"/>
    <property type="project" value="UniProtKB-KW"/>
</dbReference>
<dbReference type="InterPro" id="IPR017896">
    <property type="entry name" value="4Fe4S_Fe-S-bd"/>
</dbReference>
<dbReference type="PANTHER" id="PTHR43177">
    <property type="entry name" value="PROTEIN NRFC"/>
    <property type="match status" value="1"/>
</dbReference>
<dbReference type="AlphaFoldDB" id="I4A8G1"/>
<sequence length="200" mass="22323">MRYGMIIDLKRCVGCNACTVICKQKNGTPKGVFWGKVYATEAGEYPHARREYKPAMCMHCDDAPCVSACPTGASYKREDGIVLVDQNKCIGCRYCMVACPYDARYFDFGAEGSYFPDKDPNPYEEEQAGKRKKGTVSKCTLCVDRIEEGDIPACAQVCPSKARTFGDLDDPKFKELIVQRGGYQEKSHVGTNPSVYYLPR</sequence>
<reference evidence="6 7" key="2">
    <citation type="journal article" date="2015" name="J. Bacteriol.">
        <title>Genomic, proteomic, and biochemical analysis of the organohalide respiratory pathway in Desulfitobacterium dehalogenans.</title>
        <authorList>
            <person name="Kruse T."/>
            <person name="van de Pas B.A."/>
            <person name="Atteia A."/>
            <person name="Krab K."/>
            <person name="Hagen W.R."/>
            <person name="Goodwin L."/>
            <person name="Chain P."/>
            <person name="Boeren S."/>
            <person name="Maphosa F."/>
            <person name="Schraa G."/>
            <person name="de Vos W.M."/>
            <person name="van der Oost J."/>
            <person name="Smidt H."/>
            <person name="Stams A.J."/>
        </authorList>
    </citation>
    <scope>NUCLEOTIDE SEQUENCE [LARGE SCALE GENOMIC DNA]</scope>
    <source>
        <strain evidence="7">ATCC 51507 / DSM 9161 / JW/IU-DC1</strain>
    </source>
</reference>
<dbReference type="GO" id="GO:0051539">
    <property type="term" value="F:4 iron, 4 sulfur cluster binding"/>
    <property type="evidence" value="ECO:0007669"/>
    <property type="project" value="UniProtKB-KW"/>
</dbReference>
<evidence type="ECO:0000313" key="6">
    <source>
        <dbReference type="EMBL" id="AFM00246.1"/>
    </source>
</evidence>
<name>I4A8G1_DESDJ</name>
<dbReference type="EMBL" id="CP003348">
    <property type="protein sequence ID" value="AFM00246.1"/>
    <property type="molecule type" value="Genomic_DNA"/>
</dbReference>
<dbReference type="InterPro" id="IPR017900">
    <property type="entry name" value="4Fe4S_Fe_S_CS"/>
</dbReference>